<evidence type="ECO:0000256" key="4">
    <source>
        <dbReference type="ARBA" id="ARBA00022741"/>
    </source>
</evidence>
<dbReference type="Proteomes" id="UP000195913">
    <property type="component" value="Unassembled WGS sequence"/>
</dbReference>
<dbReference type="RefSeq" id="WP_086996943.1">
    <property type="nucleotide sequence ID" value="NZ_FUHW01000023.1"/>
</dbReference>
<evidence type="ECO:0000256" key="1">
    <source>
        <dbReference type="ARBA" id="ARBA00004496"/>
    </source>
</evidence>
<dbReference type="SUPFAM" id="SSF50447">
    <property type="entry name" value="Translation proteins"/>
    <property type="match status" value="1"/>
</dbReference>
<protein>
    <recommendedName>
        <fullName evidence="7 8">Peptide chain release factor 3</fullName>
        <shortName evidence="7">RF-3</shortName>
    </recommendedName>
</protein>
<dbReference type="PRINTS" id="PR00315">
    <property type="entry name" value="ELONGATNFCT"/>
</dbReference>
<dbReference type="Gene3D" id="2.40.30.10">
    <property type="entry name" value="Translation factors"/>
    <property type="match status" value="1"/>
</dbReference>
<dbReference type="EMBL" id="FUHW01000023">
    <property type="protein sequence ID" value="SJM60061.1"/>
    <property type="molecule type" value="Genomic_DNA"/>
</dbReference>
<dbReference type="GO" id="GO:0016150">
    <property type="term" value="F:translation release factor activity, codon nonspecific"/>
    <property type="evidence" value="ECO:0007669"/>
    <property type="project" value="TreeGrafter"/>
</dbReference>
<evidence type="ECO:0000256" key="2">
    <source>
        <dbReference type="ARBA" id="ARBA00009978"/>
    </source>
</evidence>
<proteinExistence type="inferred from homology"/>
<dbReference type="NCBIfam" id="TIGR00231">
    <property type="entry name" value="small_GTP"/>
    <property type="match status" value="1"/>
</dbReference>
<evidence type="ECO:0000259" key="9">
    <source>
        <dbReference type="PROSITE" id="PS51722"/>
    </source>
</evidence>
<dbReference type="PROSITE" id="PS00301">
    <property type="entry name" value="G_TR_1"/>
    <property type="match status" value="1"/>
</dbReference>
<comment type="similarity">
    <text evidence="2 7">Belongs to the TRAFAC class translation factor GTPase superfamily. Classic translation factor GTPase family. PrfC subfamily.</text>
</comment>
<keyword evidence="11" id="KW-1185">Reference proteome</keyword>
<dbReference type="PROSITE" id="PS51722">
    <property type="entry name" value="G_TR_2"/>
    <property type="match status" value="1"/>
</dbReference>
<accession>A0A1R4FW56</accession>
<dbReference type="InterPro" id="IPR004548">
    <property type="entry name" value="PrfC"/>
</dbReference>
<comment type="caution">
    <text evidence="7">Lacks conserved residue(s) required for the propagation of feature annotation.</text>
</comment>
<dbReference type="PANTHER" id="PTHR43556:SF2">
    <property type="entry name" value="PEPTIDE CHAIN RELEASE FACTOR RF3"/>
    <property type="match status" value="1"/>
</dbReference>
<dbReference type="Pfam" id="PF22042">
    <property type="entry name" value="EF-G_D2"/>
    <property type="match status" value="1"/>
</dbReference>
<evidence type="ECO:0000256" key="6">
    <source>
        <dbReference type="ARBA" id="ARBA00023134"/>
    </source>
</evidence>
<dbReference type="SUPFAM" id="SSF54980">
    <property type="entry name" value="EF-G C-terminal domain-like"/>
    <property type="match status" value="1"/>
</dbReference>
<keyword evidence="4 7" id="KW-0547">Nucleotide-binding</keyword>
<sequence>MSQIPAKAADPQIIDQSSRRRTFAVISHPDAGKSTLTEALALHARVIGTAGATNGKSNRKDTVSDWMQMEKDRGISISSTALQFEYRDTVINLVDTPGHADFSEDTYRVLAAVDCAVMLIDAGKGLEVQTMKLFEVCRQRNLPIITVINKWDRPGLESLELMDEITERTGLRPMPLTWAVGIAGEFHGVADLRKNEYVRFTRNSSGASLALEEHFTPEEAQDVEGQLWSDALDEASLLESSGEFDLDGFHAGTATPVLYSSAAQNFGVRQILDALVDLAPSAAPRADADGEVRPVDAPFSGFVFKVQAGMNQAHRDHVAFIRVCSGIFERGMVVTHANTGKPFATKYAQHLFGRDREVIDQAWPGDVVGLVNASALRVGDSLYEDTPVTYPPIPYFSPEHFRVAHAKDPSRYKQFRRGIDQLEHEGIIQVLRSDRRGDQAPVLAAVGPMQFEVVQDRMAQDFNAPMRMETLGYSLARLTTKEAMTTLAPVRGVEVIIRSDGEYLALFNDVWALRRVAKNYPDLPLTQIGVNQDASV</sequence>
<dbReference type="Pfam" id="PF00009">
    <property type="entry name" value="GTP_EFTU"/>
    <property type="match status" value="1"/>
</dbReference>
<dbReference type="GO" id="GO:0003924">
    <property type="term" value="F:GTPase activity"/>
    <property type="evidence" value="ECO:0007669"/>
    <property type="project" value="InterPro"/>
</dbReference>
<evidence type="ECO:0000256" key="5">
    <source>
        <dbReference type="ARBA" id="ARBA00022917"/>
    </source>
</evidence>
<dbReference type="NCBIfam" id="NF001964">
    <property type="entry name" value="PRK00741.1"/>
    <property type="match status" value="1"/>
</dbReference>
<feature type="binding site" evidence="7">
    <location>
        <begin position="95"/>
        <end position="99"/>
    </location>
    <ligand>
        <name>GTP</name>
        <dbReference type="ChEBI" id="CHEBI:37565"/>
    </ligand>
</feature>
<keyword evidence="6 7" id="KW-0342">GTP-binding</keyword>
<evidence type="ECO:0000313" key="11">
    <source>
        <dbReference type="Proteomes" id="UP000195913"/>
    </source>
</evidence>
<comment type="subcellular location">
    <subcellularLocation>
        <location evidence="1 7">Cytoplasm</location>
    </subcellularLocation>
</comment>
<dbReference type="InterPro" id="IPR031157">
    <property type="entry name" value="G_TR_CS"/>
</dbReference>
<dbReference type="InterPro" id="IPR038467">
    <property type="entry name" value="RF3_dom_3_sf"/>
</dbReference>
<dbReference type="InterPro" id="IPR032090">
    <property type="entry name" value="RF3_C"/>
</dbReference>
<reference evidence="10 11" key="1">
    <citation type="submission" date="2017-02" db="EMBL/GenBank/DDBJ databases">
        <authorList>
            <person name="Peterson S.W."/>
        </authorList>
    </citation>
    <scope>NUCLEOTIDE SEQUENCE [LARGE SCALE GENOMIC DNA]</scope>
    <source>
        <strain evidence="10 11">B Ar 00.02</strain>
    </source>
</reference>
<name>A0A1R4FW56_9MICC</name>
<dbReference type="Gene3D" id="3.30.70.3280">
    <property type="entry name" value="Peptide chain release factor 3, domain III"/>
    <property type="match status" value="1"/>
</dbReference>
<dbReference type="GO" id="GO:0005525">
    <property type="term" value="F:GTP binding"/>
    <property type="evidence" value="ECO:0007669"/>
    <property type="project" value="UniProtKB-UniRule"/>
</dbReference>
<evidence type="ECO:0000313" key="10">
    <source>
        <dbReference type="EMBL" id="SJM60061.1"/>
    </source>
</evidence>
<evidence type="ECO:0000256" key="7">
    <source>
        <dbReference type="HAMAP-Rule" id="MF_00072"/>
    </source>
</evidence>
<dbReference type="InterPro" id="IPR035647">
    <property type="entry name" value="EFG_III/V"/>
</dbReference>
<dbReference type="InterPro" id="IPR027417">
    <property type="entry name" value="P-loop_NTPase"/>
</dbReference>
<dbReference type="NCBIfam" id="TIGR00503">
    <property type="entry name" value="prfC"/>
    <property type="match status" value="1"/>
</dbReference>
<dbReference type="GO" id="GO:0005829">
    <property type="term" value="C:cytosol"/>
    <property type="evidence" value="ECO:0007669"/>
    <property type="project" value="TreeGrafter"/>
</dbReference>
<evidence type="ECO:0000256" key="3">
    <source>
        <dbReference type="ARBA" id="ARBA00022490"/>
    </source>
</evidence>
<keyword evidence="3 7" id="KW-0963">Cytoplasm</keyword>
<dbReference type="Pfam" id="PF16658">
    <property type="entry name" value="RF3_C"/>
    <property type="match status" value="1"/>
</dbReference>
<dbReference type="AlphaFoldDB" id="A0A1R4FW56"/>
<dbReference type="PANTHER" id="PTHR43556">
    <property type="entry name" value="PEPTIDE CHAIN RELEASE FACTOR RF3"/>
    <property type="match status" value="1"/>
</dbReference>
<keyword evidence="5 7" id="KW-0648">Protein biosynthesis</keyword>
<gene>
    <name evidence="7" type="primary">prfC</name>
    <name evidence="10" type="ORF">FM101_06150</name>
</gene>
<dbReference type="Gene3D" id="3.40.50.300">
    <property type="entry name" value="P-loop containing nucleotide triphosphate hydrolases"/>
    <property type="match status" value="1"/>
</dbReference>
<organism evidence="10 11">
    <name type="scientific">Arthrobacter rhombi</name>
    <dbReference type="NCBI Taxonomy" id="71253"/>
    <lineage>
        <taxon>Bacteria</taxon>
        <taxon>Bacillati</taxon>
        <taxon>Actinomycetota</taxon>
        <taxon>Actinomycetes</taxon>
        <taxon>Micrococcales</taxon>
        <taxon>Micrococcaceae</taxon>
        <taxon>Arthrobacter</taxon>
    </lineage>
</organism>
<dbReference type="InterPro" id="IPR000795">
    <property type="entry name" value="T_Tr_GTP-bd_dom"/>
</dbReference>
<dbReference type="InterPro" id="IPR009000">
    <property type="entry name" value="Transl_B-barrel_sf"/>
</dbReference>
<evidence type="ECO:0000256" key="8">
    <source>
        <dbReference type="NCBIfam" id="TIGR00503"/>
    </source>
</evidence>
<dbReference type="InterPro" id="IPR005225">
    <property type="entry name" value="Small_GTP-bd"/>
</dbReference>
<dbReference type="GO" id="GO:0016149">
    <property type="term" value="F:translation release factor activity, codon specific"/>
    <property type="evidence" value="ECO:0007669"/>
    <property type="project" value="UniProtKB-UniRule"/>
</dbReference>
<dbReference type="InterPro" id="IPR053905">
    <property type="entry name" value="EF-G-like_DII"/>
</dbReference>
<dbReference type="SUPFAM" id="SSF52540">
    <property type="entry name" value="P-loop containing nucleoside triphosphate hydrolases"/>
    <property type="match status" value="1"/>
</dbReference>
<dbReference type="HAMAP" id="MF_00072">
    <property type="entry name" value="Rel_fac_3"/>
    <property type="match status" value="1"/>
</dbReference>
<dbReference type="GO" id="GO:0006449">
    <property type="term" value="P:regulation of translational termination"/>
    <property type="evidence" value="ECO:0007669"/>
    <property type="project" value="UniProtKB-UniRule"/>
</dbReference>
<feature type="domain" description="Tr-type G" evidence="9">
    <location>
        <begin position="18"/>
        <end position="285"/>
    </location>
</feature>
<comment type="function">
    <text evidence="7">Increases the formation of ribosomal termination complexes and stimulates activities of RF-1 and RF-2. It binds guanine nucleotides and has strong preference for UGA stop codons. It may interact directly with the ribosome. The stimulation of RF-1 and RF-2 is significantly reduced by GTP and GDP, but not by GMP.</text>
</comment>